<accession>A0A2T0B8F5</accession>
<dbReference type="EMBL" id="PVXO01000009">
    <property type="protein sequence ID" value="PRR80103.1"/>
    <property type="molecule type" value="Genomic_DNA"/>
</dbReference>
<dbReference type="SMART" id="SM00460">
    <property type="entry name" value="TGc"/>
    <property type="match status" value="1"/>
</dbReference>
<organism evidence="3 4">
    <name type="scientific">Clostridium liquoris</name>
    <dbReference type="NCBI Taxonomy" id="1289519"/>
    <lineage>
        <taxon>Bacteria</taxon>
        <taxon>Bacillati</taxon>
        <taxon>Bacillota</taxon>
        <taxon>Clostridia</taxon>
        <taxon>Eubacteriales</taxon>
        <taxon>Clostridiaceae</taxon>
        <taxon>Clostridium</taxon>
    </lineage>
</organism>
<dbReference type="InterPro" id="IPR038765">
    <property type="entry name" value="Papain-like_cys_pep_sf"/>
</dbReference>
<dbReference type="RefSeq" id="WP_106062669.1">
    <property type="nucleotide sequence ID" value="NZ_PVXO01000009.1"/>
</dbReference>
<reference evidence="3 4" key="1">
    <citation type="submission" date="2018-03" db="EMBL/GenBank/DDBJ databases">
        <title>Genome sequence of Clostridium liquoris DSM 100320.</title>
        <authorList>
            <person name="Poehlein A."/>
            <person name="Daniel R."/>
        </authorList>
    </citation>
    <scope>NUCLEOTIDE SEQUENCE [LARGE SCALE GENOMIC DNA]</scope>
    <source>
        <strain evidence="3 4">DSM 100320</strain>
    </source>
</reference>
<dbReference type="InterPro" id="IPR032812">
    <property type="entry name" value="SbsA_Ig"/>
</dbReference>
<proteinExistence type="predicted"/>
<dbReference type="InterPro" id="IPR052557">
    <property type="entry name" value="CAP/Cytokinesis_protein"/>
</dbReference>
<dbReference type="Gene3D" id="3.10.620.30">
    <property type="match status" value="1"/>
</dbReference>
<dbReference type="InterPro" id="IPR014755">
    <property type="entry name" value="Cu-Rt/internalin_Ig-like"/>
</dbReference>
<dbReference type="SUPFAM" id="SSF54001">
    <property type="entry name" value="Cysteine proteinases"/>
    <property type="match status" value="1"/>
</dbReference>
<evidence type="ECO:0000313" key="4">
    <source>
        <dbReference type="Proteomes" id="UP000239706"/>
    </source>
</evidence>
<dbReference type="PANTHER" id="PTHR46333:SF2">
    <property type="entry name" value="CYTOKINESIS PROTEIN 3"/>
    <property type="match status" value="1"/>
</dbReference>
<protein>
    <submittedName>
        <fullName evidence="3">Transglutaminase-like superfamily protein</fullName>
    </submittedName>
</protein>
<dbReference type="PANTHER" id="PTHR46333">
    <property type="entry name" value="CYTOKINESIS PROTEIN 3"/>
    <property type="match status" value="1"/>
</dbReference>
<keyword evidence="1" id="KW-0732">Signal</keyword>
<dbReference type="Gene3D" id="2.60.40.1220">
    <property type="match status" value="1"/>
</dbReference>
<evidence type="ECO:0000256" key="1">
    <source>
        <dbReference type="ARBA" id="ARBA00022729"/>
    </source>
</evidence>
<sequence>MKYFCTNLRKILIVIIFATLFIGYSVHSADPFSMEIQTKKNVPTNKIWNIKFNLPLRENTINTDNIYVYDNNNNCKKHMELRYNKDKKLLQVIPVGDYQDNNYYNLYIKNGLQSINGTFLKEEKNMKFQTSNNGDKDDLEVIIPVDTEEELQQVLLNTIRNKENNIILDMRSFGKDHIKESFEKVKNKIIKENPELDYFNSIKIFYSYDEFMNVDLSKIHLYIDYFYFIDNNYLDYDVLHNVSCSLDKKVMLSGDIGKIKLQCLKENEYIKKISYSVDTKDLVDIDRDGNIKAIGNGKGIIKVQYEKGSKDTENYDTYESFFYIPIKVIPKDSKIIKNKKDLYDIVNQGFLEGKDEINIYIDNRFIGMDEINNTIDDIFKEDYTGYYSIGNVNYDYTKVKITYPYNISKKEYFNIKKLLQSKAEEIINTVIKDDMSDLEKEYAIHDYIVKNTEYDYDNFIKGTVPNECYYPYGVLIKGKGVCNGYALTMKMLLNQIGIECEKVEGTTDKGEHAWNIVKINNNYFWVDSTWDDTIPNDNGKVSYKYFNTTDKEMGTDHFWNKSIYNLCDKEDFQFLRKYLNSNSEAIRKGEYLYYIDGNDKKLYIIKINGEDRKKINDEVMENSYIIGDWIYYNHPITLKKYKIKYDGSSKEAL</sequence>
<dbReference type="Pfam" id="PF13205">
    <property type="entry name" value="Big_5"/>
    <property type="match status" value="1"/>
</dbReference>
<dbReference type="OrthoDB" id="9788327at2"/>
<dbReference type="GO" id="GO:0005737">
    <property type="term" value="C:cytoplasm"/>
    <property type="evidence" value="ECO:0007669"/>
    <property type="project" value="TreeGrafter"/>
</dbReference>
<gene>
    <name evidence="3" type="ORF">CLLI_04870</name>
</gene>
<comment type="caution">
    <text evidence="3">The sequence shown here is derived from an EMBL/GenBank/DDBJ whole genome shotgun (WGS) entry which is preliminary data.</text>
</comment>
<dbReference type="Pfam" id="PF01841">
    <property type="entry name" value="Transglut_core"/>
    <property type="match status" value="1"/>
</dbReference>
<dbReference type="InterPro" id="IPR002931">
    <property type="entry name" value="Transglutaminase-like"/>
</dbReference>
<dbReference type="Proteomes" id="UP000239706">
    <property type="component" value="Unassembled WGS sequence"/>
</dbReference>
<name>A0A2T0B8F5_9CLOT</name>
<dbReference type="AlphaFoldDB" id="A0A2T0B8F5"/>
<keyword evidence="4" id="KW-1185">Reference proteome</keyword>
<evidence type="ECO:0000313" key="3">
    <source>
        <dbReference type="EMBL" id="PRR80103.1"/>
    </source>
</evidence>
<evidence type="ECO:0000259" key="2">
    <source>
        <dbReference type="SMART" id="SM00460"/>
    </source>
</evidence>
<feature type="domain" description="Transglutaminase-like" evidence="2">
    <location>
        <begin position="474"/>
        <end position="530"/>
    </location>
</feature>